<dbReference type="InterPro" id="IPR019427">
    <property type="entry name" value="7TM_GPCR_serpentine_rcpt_Srw"/>
</dbReference>
<proteinExistence type="predicted"/>
<dbReference type="PANTHER" id="PTHR47164">
    <property type="entry name" value="SERPENTINE RECEPTOR, CLASS W-RELATED"/>
    <property type="match status" value="1"/>
</dbReference>
<feature type="transmembrane region" description="Helical" evidence="5">
    <location>
        <begin position="559"/>
        <end position="583"/>
    </location>
</feature>
<dbReference type="PROSITE" id="PS50262">
    <property type="entry name" value="G_PROTEIN_RECEP_F1_2"/>
    <property type="match status" value="1"/>
</dbReference>
<dbReference type="eggNOG" id="ENOG502TD93">
    <property type="taxonomic scope" value="Eukaryota"/>
</dbReference>
<dbReference type="GO" id="GO:0016020">
    <property type="term" value="C:membrane"/>
    <property type="evidence" value="ECO:0007669"/>
    <property type="project" value="UniProtKB-SubCell"/>
</dbReference>
<feature type="transmembrane region" description="Helical" evidence="5">
    <location>
        <begin position="251"/>
        <end position="279"/>
    </location>
</feature>
<evidence type="ECO:0000256" key="1">
    <source>
        <dbReference type="ARBA" id="ARBA00004370"/>
    </source>
</evidence>
<feature type="transmembrane region" description="Helical" evidence="5">
    <location>
        <begin position="6"/>
        <end position="26"/>
    </location>
</feature>
<accession>G0P0K0</accession>
<organism evidence="8">
    <name type="scientific">Caenorhabditis brenneri</name>
    <name type="common">Nematode worm</name>
    <dbReference type="NCBI Taxonomy" id="135651"/>
    <lineage>
        <taxon>Eukaryota</taxon>
        <taxon>Metazoa</taxon>
        <taxon>Ecdysozoa</taxon>
        <taxon>Nematoda</taxon>
        <taxon>Chromadorea</taxon>
        <taxon>Rhabditida</taxon>
        <taxon>Rhabditina</taxon>
        <taxon>Rhabditomorpha</taxon>
        <taxon>Rhabditoidea</taxon>
        <taxon>Rhabditidae</taxon>
        <taxon>Peloderinae</taxon>
        <taxon>Caenorhabditis</taxon>
    </lineage>
</organism>
<dbReference type="EMBL" id="GL380000">
    <property type="protein sequence ID" value="EGT41730.1"/>
    <property type="molecule type" value="Genomic_DNA"/>
</dbReference>
<feature type="domain" description="G-protein coupled receptors family 1 profile" evidence="6">
    <location>
        <begin position="1"/>
        <end position="276"/>
    </location>
</feature>
<keyword evidence="4 5" id="KW-0472">Membrane</keyword>
<keyword evidence="2 5" id="KW-0812">Transmembrane</keyword>
<gene>
    <name evidence="7" type="ORF">CAEBREN_15060</name>
</gene>
<dbReference type="SUPFAM" id="SSF81321">
    <property type="entry name" value="Family A G protein-coupled receptor-like"/>
    <property type="match status" value="1"/>
</dbReference>
<feature type="transmembrane region" description="Helical" evidence="5">
    <location>
        <begin position="347"/>
        <end position="365"/>
    </location>
</feature>
<evidence type="ECO:0000313" key="8">
    <source>
        <dbReference type="Proteomes" id="UP000008068"/>
    </source>
</evidence>
<dbReference type="PANTHER" id="PTHR47164:SF1">
    <property type="entry name" value="G-PROTEIN COUPLED RECEPTORS FAMILY 1 PROFILE DOMAIN-CONTAINING PROTEIN"/>
    <property type="match status" value="1"/>
</dbReference>
<feature type="transmembrane region" description="Helical" evidence="5">
    <location>
        <begin position="393"/>
        <end position="420"/>
    </location>
</feature>
<feature type="transmembrane region" description="Helical" evidence="5">
    <location>
        <begin position="479"/>
        <end position="496"/>
    </location>
</feature>
<sequence length="633" mass="73993">MRTSSTNVIMIIIAISDIFTMLTTIYKHYFLIDVKSPECVTSSNRYKLYLDLIAWFFQDHFRRCSSWQGVMMATVRLVIMRKMNNPKYRNWSRPPIGWCLMMSVFCTSAILSVFFLSRNQVVENRTFPLPISCADYQDVNSNPPFSVMLTPWFSSGNQIVLRAYVMFDAIVTKFIPCIAFPILTISLIRQLRKFQNPSTSSGRKQSVANEEKNELTTKLIVFMTFAFFIAEAPLGMIYLVKVFYNRDDEVFLFSIDIVIYFTMLLTLNSISHSIFCVLMSSQYRDSIRKLIGIRGNTKLSSARNKTKHNSLKATVTHISNQRNQIPSQNDGSISTQNPFMLEPPRSVLEQFALMTFVLVSTYLFLCRLSEKKVLLRMWRDSFSRFQSQIWQTFPQFCLLMTFIPITHFSFLLAHTFRVFIFSTTQEAIFRRLVPIVIFIYPILYIPPVPFAITMIYSVFLNCKADGSTSRHVFGLKPTYNKITVFVISMTSAIYFLRLRREERRFVYSLHLDDSHRLDFDMLRYIPIFIITACFLRRIYSFKTSKTVVNVSQAEYLYLAYIALFISVFWLITVSQFLLTILSYHRHVPSLPTRLLGVQDSCILQNMFIYSVRLAKCRSVARIFNKVNVYPRRF</sequence>
<keyword evidence="8" id="KW-1185">Reference proteome</keyword>
<dbReference type="AlphaFoldDB" id="G0P0K0"/>
<dbReference type="STRING" id="135651.G0P0K0"/>
<evidence type="ECO:0000313" key="7">
    <source>
        <dbReference type="EMBL" id="EGT41730.1"/>
    </source>
</evidence>
<feature type="transmembrane region" description="Helical" evidence="5">
    <location>
        <begin position="521"/>
        <end position="539"/>
    </location>
</feature>
<feature type="transmembrane region" description="Helical" evidence="5">
    <location>
        <begin position="96"/>
        <end position="116"/>
    </location>
</feature>
<evidence type="ECO:0000259" key="6">
    <source>
        <dbReference type="PROSITE" id="PS50262"/>
    </source>
</evidence>
<feature type="transmembrane region" description="Helical" evidence="5">
    <location>
        <begin position="432"/>
        <end position="459"/>
    </location>
</feature>
<dbReference type="Pfam" id="PF10324">
    <property type="entry name" value="7TM_GPCR_Srw"/>
    <property type="match status" value="1"/>
</dbReference>
<dbReference type="InterPro" id="IPR017452">
    <property type="entry name" value="GPCR_Rhodpsn_7TM"/>
</dbReference>
<evidence type="ECO:0000256" key="5">
    <source>
        <dbReference type="SAM" id="Phobius"/>
    </source>
</evidence>
<comment type="subcellular location">
    <subcellularLocation>
        <location evidence="1">Membrane</location>
    </subcellularLocation>
</comment>
<dbReference type="Proteomes" id="UP000008068">
    <property type="component" value="Unassembled WGS sequence"/>
</dbReference>
<dbReference type="GO" id="GO:0008528">
    <property type="term" value="F:G protein-coupled peptide receptor activity"/>
    <property type="evidence" value="ECO:0007669"/>
    <property type="project" value="InterPro"/>
</dbReference>
<dbReference type="Gene3D" id="1.20.1070.10">
    <property type="entry name" value="Rhodopsin 7-helix transmembrane proteins"/>
    <property type="match status" value="1"/>
</dbReference>
<name>G0P0K0_CAEBE</name>
<dbReference type="InParanoid" id="G0P0K0"/>
<dbReference type="HOGENOM" id="CLU_432263_0_0_1"/>
<protein>
    <recommendedName>
        <fullName evidence="6">G-protein coupled receptors family 1 profile domain-containing protein</fullName>
    </recommendedName>
</protein>
<feature type="transmembrane region" description="Helical" evidence="5">
    <location>
        <begin position="219"/>
        <end position="239"/>
    </location>
</feature>
<evidence type="ECO:0000256" key="2">
    <source>
        <dbReference type="ARBA" id="ARBA00022692"/>
    </source>
</evidence>
<keyword evidence="3 5" id="KW-1133">Transmembrane helix</keyword>
<evidence type="ECO:0000256" key="4">
    <source>
        <dbReference type="ARBA" id="ARBA00023136"/>
    </source>
</evidence>
<evidence type="ECO:0000256" key="3">
    <source>
        <dbReference type="ARBA" id="ARBA00022989"/>
    </source>
</evidence>
<reference evidence="8" key="1">
    <citation type="submission" date="2011-07" db="EMBL/GenBank/DDBJ databases">
        <authorList>
            <consortium name="Caenorhabditis brenneri Sequencing and Analysis Consortium"/>
            <person name="Wilson R.K."/>
        </authorList>
    </citation>
    <scope>NUCLEOTIDE SEQUENCE [LARGE SCALE GENOMIC DNA]</scope>
    <source>
        <strain evidence="8">PB2801</strain>
    </source>
</reference>